<protein>
    <submittedName>
        <fullName evidence="2">Uncharacterized protein</fullName>
    </submittedName>
</protein>
<feature type="compositionally biased region" description="Low complexity" evidence="1">
    <location>
        <begin position="1"/>
        <end position="18"/>
    </location>
</feature>
<evidence type="ECO:0000256" key="1">
    <source>
        <dbReference type="SAM" id="MobiDB-lite"/>
    </source>
</evidence>
<gene>
    <name evidence="2" type="ORF">BO94DRAFT_623890</name>
</gene>
<accession>A0A317WS15</accession>
<evidence type="ECO:0000313" key="3">
    <source>
        <dbReference type="Proteomes" id="UP000246702"/>
    </source>
</evidence>
<evidence type="ECO:0000313" key="2">
    <source>
        <dbReference type="EMBL" id="PWY88825.1"/>
    </source>
</evidence>
<feature type="region of interest" description="Disordered" evidence="1">
    <location>
        <begin position="1"/>
        <end position="26"/>
    </location>
</feature>
<proteinExistence type="predicted"/>
<dbReference type="STRING" id="1450535.A0A317WS15"/>
<dbReference type="Proteomes" id="UP000246702">
    <property type="component" value="Unassembled WGS sequence"/>
</dbReference>
<dbReference type="AlphaFoldDB" id="A0A317WS15"/>
<name>A0A317WS15_9EURO</name>
<dbReference type="GeneID" id="37119324"/>
<dbReference type="EMBL" id="MSFK01000012">
    <property type="protein sequence ID" value="PWY88825.1"/>
    <property type="molecule type" value="Genomic_DNA"/>
</dbReference>
<dbReference type="OrthoDB" id="4446873at2759"/>
<organism evidence="2 3">
    <name type="scientific">Aspergillus sclerotioniger CBS 115572</name>
    <dbReference type="NCBI Taxonomy" id="1450535"/>
    <lineage>
        <taxon>Eukaryota</taxon>
        <taxon>Fungi</taxon>
        <taxon>Dikarya</taxon>
        <taxon>Ascomycota</taxon>
        <taxon>Pezizomycotina</taxon>
        <taxon>Eurotiomycetes</taxon>
        <taxon>Eurotiomycetidae</taxon>
        <taxon>Eurotiales</taxon>
        <taxon>Aspergillaceae</taxon>
        <taxon>Aspergillus</taxon>
        <taxon>Aspergillus subgen. Circumdati</taxon>
    </lineage>
</organism>
<sequence length="332" mass="37144">MAPTTRSTSSAAPAAGGSINTSDFLNTAINTDPRTQAEGLPSKLPGSLQGVTELLTGRKNFERWHLWVETSLRPLSLYQLLQKDLPRPQIDDPSYNLWHRLSSIICAWLLKQLSPEISERFVRAEGGREFADNAYKTICKIALGEELIKVINTCIKLVSESRNNYSTIAQYINSFMNTFTTAQRIRCKMPAFMATCILLSNLETELPTWTTPIRIALPLANPDTLTNTDFYKYCDEAIATGNGLDAKHLAASAPIIQASAAPRDIKSDHWKKRTFPEPGISPEDHVAKMRNQQPQQLDRKCAYCHIGGHGSLVYYHLNPSLRPPHWKPTRGL</sequence>
<keyword evidence="3" id="KW-1185">Reference proteome</keyword>
<reference evidence="2 3" key="1">
    <citation type="submission" date="2016-12" db="EMBL/GenBank/DDBJ databases">
        <title>The genomes of Aspergillus section Nigri reveals drivers in fungal speciation.</title>
        <authorList>
            <consortium name="DOE Joint Genome Institute"/>
            <person name="Vesth T.C."/>
            <person name="Nybo J."/>
            <person name="Theobald S."/>
            <person name="Brandl J."/>
            <person name="Frisvad J.C."/>
            <person name="Nielsen K.F."/>
            <person name="Lyhne E.K."/>
            <person name="Kogle M.E."/>
            <person name="Kuo A."/>
            <person name="Riley R."/>
            <person name="Clum A."/>
            <person name="Nolan M."/>
            <person name="Lipzen A."/>
            <person name="Salamov A."/>
            <person name="Henrissat B."/>
            <person name="Wiebenga A."/>
            <person name="De Vries R.P."/>
            <person name="Grigoriev I.V."/>
            <person name="Mortensen U.H."/>
            <person name="Andersen M.R."/>
            <person name="Baker S.E."/>
        </authorList>
    </citation>
    <scope>NUCLEOTIDE SEQUENCE [LARGE SCALE GENOMIC DNA]</scope>
    <source>
        <strain evidence="2 3">CBS 115572</strain>
    </source>
</reference>
<comment type="caution">
    <text evidence="2">The sequence shown here is derived from an EMBL/GenBank/DDBJ whole genome shotgun (WGS) entry which is preliminary data.</text>
</comment>
<dbReference type="RefSeq" id="XP_025468187.1">
    <property type="nucleotide sequence ID" value="XM_025617181.1"/>
</dbReference>